<dbReference type="Pfam" id="PF07488">
    <property type="entry name" value="Glyco_hydro_67M"/>
    <property type="match status" value="1"/>
</dbReference>
<dbReference type="InterPro" id="IPR011100">
    <property type="entry name" value="Glyco_hydro_67_cat"/>
</dbReference>
<evidence type="ECO:0000313" key="6">
    <source>
        <dbReference type="Proteomes" id="UP000448877"/>
    </source>
</evidence>
<proteinExistence type="predicted"/>
<accession>A0A108T4H4</accession>
<protein>
    <submittedName>
        <fullName evidence="5">Alpha-glucuronidase</fullName>
    </submittedName>
</protein>
<dbReference type="Gene3D" id="3.90.1330.10">
    <property type="entry name" value="Alpha-glucuronidase, C-terminal domain"/>
    <property type="match status" value="1"/>
</dbReference>
<dbReference type="STRING" id="246787.BcellWH2_04316"/>
<evidence type="ECO:0000256" key="1">
    <source>
        <dbReference type="ARBA" id="ARBA00022801"/>
    </source>
</evidence>
<dbReference type="GO" id="GO:0033939">
    <property type="term" value="F:xylan alpha-1,2-glucuronosidase activity"/>
    <property type="evidence" value="ECO:0007669"/>
    <property type="project" value="TreeGrafter"/>
</dbReference>
<dbReference type="Pfam" id="PF07477">
    <property type="entry name" value="Glyco_hydro_67C"/>
    <property type="match status" value="1"/>
</dbReference>
<evidence type="ECO:0000259" key="3">
    <source>
        <dbReference type="Pfam" id="PF07477"/>
    </source>
</evidence>
<keyword evidence="1" id="KW-0378">Hydrolase</keyword>
<feature type="signal peptide" evidence="2">
    <location>
        <begin position="1"/>
        <end position="20"/>
    </location>
</feature>
<dbReference type="GO" id="GO:0005576">
    <property type="term" value="C:extracellular region"/>
    <property type="evidence" value="ECO:0007669"/>
    <property type="project" value="InterPro"/>
</dbReference>
<dbReference type="SUPFAM" id="SSF51445">
    <property type="entry name" value="(Trans)glycosidases"/>
    <property type="match status" value="1"/>
</dbReference>
<dbReference type="Proteomes" id="UP000448877">
    <property type="component" value="Unassembled WGS sequence"/>
</dbReference>
<dbReference type="SUPFAM" id="SSF55545">
    <property type="entry name" value="beta-N-acetylhexosaminidase-like domain"/>
    <property type="match status" value="1"/>
</dbReference>
<dbReference type="eggNOG" id="COG3661">
    <property type="taxonomic scope" value="Bacteria"/>
</dbReference>
<feature type="chain" id="PRO_5030020068" evidence="2">
    <location>
        <begin position="21"/>
        <end position="676"/>
    </location>
</feature>
<dbReference type="RefSeq" id="WP_007215507.1">
    <property type="nucleotide sequence ID" value="NZ_CABMLT010000021.1"/>
</dbReference>
<dbReference type="Gene3D" id="3.30.379.10">
    <property type="entry name" value="Chitobiase/beta-hexosaminidase domain 2-like"/>
    <property type="match status" value="1"/>
</dbReference>
<keyword evidence="2" id="KW-0732">Signal</keyword>
<dbReference type="InterPro" id="IPR017853">
    <property type="entry name" value="GH"/>
</dbReference>
<dbReference type="Gene3D" id="3.20.20.80">
    <property type="entry name" value="Glycosidases"/>
    <property type="match status" value="1"/>
</dbReference>
<name>A0A108T4H4_9BACE</name>
<feature type="domain" description="Glycosyl hydrolase family 67 C-terminal" evidence="3">
    <location>
        <begin position="413"/>
        <end position="642"/>
    </location>
</feature>
<dbReference type="InterPro" id="IPR037054">
    <property type="entry name" value="A-glucoronidase_C_sf"/>
</dbReference>
<gene>
    <name evidence="5" type="ORF">F2Y81_08730</name>
</gene>
<dbReference type="GO" id="GO:0045493">
    <property type="term" value="P:xylan catabolic process"/>
    <property type="evidence" value="ECO:0007669"/>
    <property type="project" value="InterPro"/>
</dbReference>
<comment type="caution">
    <text evidence="5">The sequence shown here is derived from an EMBL/GenBank/DDBJ whole genome shotgun (WGS) entry which is preliminary data.</text>
</comment>
<dbReference type="GO" id="GO:0046559">
    <property type="term" value="F:alpha-glucuronidase activity"/>
    <property type="evidence" value="ECO:0007669"/>
    <property type="project" value="InterPro"/>
</dbReference>
<feature type="domain" description="Glycosyl hydrolase family 67 catalytic" evidence="4">
    <location>
        <begin position="120"/>
        <end position="391"/>
    </location>
</feature>
<sequence>MKKLLSLFLLLSCLLGPVSAEDGSRLWLRQSTDAHAQITTPRQSPTLNIAVRELKQAWKGLPVTLVLKKDKQLSSEGFRIRQVNGKLTVTSPSETGLLYAAYHLIRLQEMQNFGKPSETDQEITENPAYDLRILNHWDNLDRSIERGYAGKSLWNWEELPGTLSDRYEAYARANASIGINATVLNNVNASSKILSAEYLEKVKALADIFRPYGIKVYLSINFASPMQLGGLSTADPLDKDVIAWWKQKAKEIYRTIPDFGGFLVKANSEGQPGPCDFNRTHAEGANMLADALKPYKGIVMWRAFVYSPTDADRAKQAYLEFQPLDGQFRDNVIVQIKNGPVDFQPREPYSPLFGAMPRTPQMVEFQITQEYLGFSNHLAYLAPMWEEFFDFVKPSSLKAIAGVANIGTDTNWCGHPFAQANWYAFGRMAWNPSLTSGTIAEEWLKQTFFDASNPKHAPIAYEIHNMMMESREAVVDYMMPLGLHHLFAWGHHYGPEPWCDVPGARPDWMPSYYHKADKQGIGFDRSHTGSNATAQYPDSLCRLYDDIRTCPDEYLLWFHHAPWQHTMQSGRTLWDELCYRYDHGVQQVRSFQKKWDLAENYIDAERFKDVQSRLKIQARDAVWWKDACLLYFQEFSGMRAPYEVERPIHELDDLKQVKLPIDNHECPTPKMLNERR</sequence>
<reference evidence="5 6" key="1">
    <citation type="journal article" date="2019" name="Nat. Med.">
        <title>A library of human gut bacterial isolates paired with longitudinal multiomics data enables mechanistic microbiome research.</title>
        <authorList>
            <person name="Poyet M."/>
            <person name="Groussin M."/>
            <person name="Gibbons S.M."/>
            <person name="Avila-Pacheco J."/>
            <person name="Jiang X."/>
            <person name="Kearney S.M."/>
            <person name="Perrotta A.R."/>
            <person name="Berdy B."/>
            <person name="Zhao S."/>
            <person name="Lieberman T.D."/>
            <person name="Swanson P.K."/>
            <person name="Smith M."/>
            <person name="Roesemann S."/>
            <person name="Alexander J.E."/>
            <person name="Rich S.A."/>
            <person name="Livny J."/>
            <person name="Vlamakis H."/>
            <person name="Clish C."/>
            <person name="Bullock K."/>
            <person name="Deik A."/>
            <person name="Scott J."/>
            <person name="Pierce K.A."/>
            <person name="Xavier R.J."/>
            <person name="Alm E.J."/>
        </authorList>
    </citation>
    <scope>NUCLEOTIDE SEQUENCE [LARGE SCALE GENOMIC DNA]</scope>
    <source>
        <strain evidence="5 6">BIOML-A6</strain>
    </source>
</reference>
<evidence type="ECO:0000313" key="5">
    <source>
        <dbReference type="EMBL" id="KAA5420145.1"/>
    </source>
</evidence>
<dbReference type="AlphaFoldDB" id="A0A108T4H4"/>
<dbReference type="PANTHER" id="PTHR39207:SF1">
    <property type="entry name" value="ALPHA-GLUCURONIDASE A"/>
    <property type="match status" value="1"/>
</dbReference>
<dbReference type="PANTHER" id="PTHR39207">
    <property type="entry name" value="ALPHA-GLUCURONIDASE A"/>
    <property type="match status" value="1"/>
</dbReference>
<dbReference type="EMBL" id="VVYV01000011">
    <property type="protein sequence ID" value="KAA5420145.1"/>
    <property type="molecule type" value="Genomic_DNA"/>
</dbReference>
<evidence type="ECO:0000256" key="2">
    <source>
        <dbReference type="SAM" id="SignalP"/>
    </source>
</evidence>
<dbReference type="InterPro" id="IPR029018">
    <property type="entry name" value="Hex-like_dom2"/>
</dbReference>
<dbReference type="InterPro" id="IPR011099">
    <property type="entry name" value="Glyco_hydro_67_C"/>
</dbReference>
<evidence type="ECO:0000259" key="4">
    <source>
        <dbReference type="Pfam" id="PF07488"/>
    </source>
</evidence>
<organism evidence="5 6">
    <name type="scientific">Bacteroides cellulosilyticus</name>
    <dbReference type="NCBI Taxonomy" id="246787"/>
    <lineage>
        <taxon>Bacteria</taxon>
        <taxon>Pseudomonadati</taxon>
        <taxon>Bacteroidota</taxon>
        <taxon>Bacteroidia</taxon>
        <taxon>Bacteroidales</taxon>
        <taxon>Bacteroidaceae</taxon>
        <taxon>Bacteroides</taxon>
    </lineage>
</organism>